<keyword evidence="3" id="KW-1185">Reference proteome</keyword>
<dbReference type="Proteomes" id="UP001059672">
    <property type="component" value="Chromosome"/>
</dbReference>
<organism evidence="2 3">
    <name type="scientific">Pseudomonas benzenivorans</name>
    <dbReference type="NCBI Taxonomy" id="556533"/>
    <lineage>
        <taxon>Bacteria</taxon>
        <taxon>Pseudomonadati</taxon>
        <taxon>Pseudomonadota</taxon>
        <taxon>Gammaproteobacteria</taxon>
        <taxon>Pseudomonadales</taxon>
        <taxon>Pseudomonadaceae</taxon>
        <taxon>Pseudomonas</taxon>
    </lineage>
</organism>
<reference evidence="2" key="1">
    <citation type="submission" date="2021-04" db="EMBL/GenBank/DDBJ databases">
        <title>Oceanospirillales bacteria with DddD are important DMSP degraders in coastal seawater.</title>
        <authorList>
            <person name="Liu J."/>
        </authorList>
    </citation>
    <scope>NUCLEOTIDE SEQUENCE</scope>
    <source>
        <strain evidence="2">D13-4</strain>
    </source>
</reference>
<accession>A0ABY5HAG2</accession>
<dbReference type="RefSeq" id="WP_255839995.1">
    <property type="nucleotide sequence ID" value="NZ_CP073346.1"/>
</dbReference>
<evidence type="ECO:0000313" key="2">
    <source>
        <dbReference type="EMBL" id="UTW09327.1"/>
    </source>
</evidence>
<evidence type="ECO:0000256" key="1">
    <source>
        <dbReference type="SAM" id="Phobius"/>
    </source>
</evidence>
<keyword evidence="1" id="KW-0472">Membrane</keyword>
<keyword evidence="1" id="KW-1133">Transmembrane helix</keyword>
<evidence type="ECO:0000313" key="3">
    <source>
        <dbReference type="Proteomes" id="UP001059672"/>
    </source>
</evidence>
<protein>
    <recommendedName>
        <fullName evidence="4">DUF2489 domain-containing protein</fullName>
    </recommendedName>
</protein>
<name>A0ABY5HAG2_9PSED</name>
<evidence type="ECO:0008006" key="4">
    <source>
        <dbReference type="Google" id="ProtNLM"/>
    </source>
</evidence>
<proteinExistence type="predicted"/>
<sequence length="169" mass="18658">MGTTETWISIVGSLASIGGAVWAFIEARKASKSASRAERVRSELVTRREMVELSQIHTETKRILSIVSRVGPSSSLSLLTGIDCSGIAKDVEEYCRLINEHSTHYSELFKNHALKLCSDLSDDIRSLADAAQQHEKKEIGTRIYHKINSFLPIAKSLADEKKETIATGN</sequence>
<feature type="transmembrane region" description="Helical" evidence="1">
    <location>
        <begin position="6"/>
        <end position="25"/>
    </location>
</feature>
<dbReference type="EMBL" id="CP073346">
    <property type="protein sequence ID" value="UTW09327.1"/>
    <property type="molecule type" value="Genomic_DNA"/>
</dbReference>
<gene>
    <name evidence="2" type="ORF">KDW96_08520</name>
</gene>
<keyword evidence="1" id="KW-0812">Transmembrane</keyword>